<organism evidence="2 3">
    <name type="scientific">Rubinisphaera italica</name>
    <dbReference type="NCBI Taxonomy" id="2527969"/>
    <lineage>
        <taxon>Bacteria</taxon>
        <taxon>Pseudomonadati</taxon>
        <taxon>Planctomycetota</taxon>
        <taxon>Planctomycetia</taxon>
        <taxon>Planctomycetales</taxon>
        <taxon>Planctomycetaceae</taxon>
        <taxon>Rubinisphaera</taxon>
    </lineage>
</organism>
<evidence type="ECO:0000313" key="2">
    <source>
        <dbReference type="EMBL" id="TWT60000.1"/>
    </source>
</evidence>
<dbReference type="PANTHER" id="PTHR30093:SF2">
    <property type="entry name" value="TYPE II SECRETION SYSTEM PROTEIN H"/>
    <property type="match status" value="1"/>
</dbReference>
<dbReference type="EMBL" id="SJPG01000001">
    <property type="protein sequence ID" value="TWT60000.1"/>
    <property type="molecule type" value="Genomic_DNA"/>
</dbReference>
<reference evidence="2 3" key="1">
    <citation type="submission" date="2019-02" db="EMBL/GenBank/DDBJ databases">
        <title>Deep-cultivation of Planctomycetes and their phenomic and genomic characterization uncovers novel biology.</title>
        <authorList>
            <person name="Wiegand S."/>
            <person name="Jogler M."/>
            <person name="Boedeker C."/>
            <person name="Pinto D."/>
            <person name="Vollmers J."/>
            <person name="Rivas-Marin E."/>
            <person name="Kohn T."/>
            <person name="Peeters S.H."/>
            <person name="Heuer A."/>
            <person name="Rast P."/>
            <person name="Oberbeckmann S."/>
            <person name="Bunk B."/>
            <person name="Jeske O."/>
            <person name="Meyerdierks A."/>
            <person name="Storesund J.E."/>
            <person name="Kallscheuer N."/>
            <person name="Luecker S."/>
            <person name="Lage O.M."/>
            <person name="Pohl T."/>
            <person name="Merkel B.J."/>
            <person name="Hornburger P."/>
            <person name="Mueller R.-W."/>
            <person name="Bruemmer F."/>
            <person name="Labrenz M."/>
            <person name="Spormann A.M."/>
            <person name="Op Den Camp H."/>
            <person name="Overmann J."/>
            <person name="Amann R."/>
            <person name="Jetten M.S.M."/>
            <person name="Mascher T."/>
            <person name="Medema M.H."/>
            <person name="Devos D.P."/>
            <person name="Kaster A.-K."/>
            <person name="Ovreas L."/>
            <person name="Rohde M."/>
            <person name="Galperin M.Y."/>
            <person name="Jogler C."/>
        </authorList>
    </citation>
    <scope>NUCLEOTIDE SEQUENCE [LARGE SCALE GENOMIC DNA]</scope>
    <source>
        <strain evidence="2 3">Pan54</strain>
    </source>
</reference>
<keyword evidence="3" id="KW-1185">Reference proteome</keyword>
<dbReference type="InterPro" id="IPR045584">
    <property type="entry name" value="Pilin-like"/>
</dbReference>
<feature type="domain" description="DUF1559" evidence="1">
    <location>
        <begin position="41"/>
        <end position="72"/>
    </location>
</feature>
<dbReference type="RefSeq" id="WP_146502170.1">
    <property type="nucleotide sequence ID" value="NZ_SJPG01000001.1"/>
</dbReference>
<dbReference type="SUPFAM" id="SSF54523">
    <property type="entry name" value="Pili subunits"/>
    <property type="match status" value="1"/>
</dbReference>
<accession>A0A5C5XAJ3</accession>
<sequence length="289" mass="32288">MQNKNIAQNNSASPRAFTLIELLVVIAIIAVLVALLLPAVQQARAAARRTQCKSQLKQIVLAMHNYADVYNEQLIAYKIDDAQEIAYNTGASGTRGSINYWFGKVDYTLPADQQYDFAAGPLAPYIESNSAVFQCPDLGPSQIDHLRFGKPACGYAYNGHYLSYGINYDYSAYPAVTVSKEPVTRKFRDVQSTTQTIAFADSAVYNTWDYFPDEHLVENPLLEPPSNTQPSVHFRHHNSANVAYLDGHVESEIPSQIQLPVWFTTAQVEANRKNHLGFVGDDDSKYDRE</sequence>
<dbReference type="Gene3D" id="3.30.700.10">
    <property type="entry name" value="Glycoprotein, Type 4 Pilin"/>
    <property type="match status" value="1"/>
</dbReference>
<evidence type="ECO:0000313" key="3">
    <source>
        <dbReference type="Proteomes" id="UP000316095"/>
    </source>
</evidence>
<dbReference type="Proteomes" id="UP000316095">
    <property type="component" value="Unassembled WGS sequence"/>
</dbReference>
<dbReference type="OrthoDB" id="249920at2"/>
<proteinExistence type="predicted"/>
<comment type="caution">
    <text evidence="2">The sequence shown here is derived from an EMBL/GenBank/DDBJ whole genome shotgun (WGS) entry which is preliminary data.</text>
</comment>
<protein>
    <submittedName>
        <fullName evidence="2">Putative major pilin subunit</fullName>
    </submittedName>
</protein>
<evidence type="ECO:0000259" key="1">
    <source>
        <dbReference type="Pfam" id="PF07596"/>
    </source>
</evidence>
<dbReference type="Pfam" id="PF07963">
    <property type="entry name" value="N_methyl"/>
    <property type="match status" value="1"/>
</dbReference>
<gene>
    <name evidence="2" type="ORF">Pan54_07120</name>
</gene>
<dbReference type="NCBIfam" id="TIGR02532">
    <property type="entry name" value="IV_pilin_GFxxxE"/>
    <property type="match status" value="1"/>
</dbReference>
<dbReference type="PANTHER" id="PTHR30093">
    <property type="entry name" value="GENERAL SECRETION PATHWAY PROTEIN G"/>
    <property type="match status" value="1"/>
</dbReference>
<dbReference type="InterPro" id="IPR012902">
    <property type="entry name" value="N_methyl_site"/>
</dbReference>
<dbReference type="Pfam" id="PF07596">
    <property type="entry name" value="SBP_bac_10"/>
    <property type="match status" value="1"/>
</dbReference>
<dbReference type="InterPro" id="IPR011453">
    <property type="entry name" value="DUF1559"/>
</dbReference>
<name>A0A5C5XAJ3_9PLAN</name>
<dbReference type="AlphaFoldDB" id="A0A5C5XAJ3"/>